<dbReference type="EnsemblMetazoa" id="ADIR014577-RA">
    <property type="protein sequence ID" value="ADIR014577-PA"/>
    <property type="gene ID" value="ADIR014577"/>
</dbReference>
<accession>A0A182NXK0</accession>
<evidence type="ECO:0000313" key="2">
    <source>
        <dbReference type="Proteomes" id="UP000075884"/>
    </source>
</evidence>
<dbReference type="VEuPathDB" id="VectorBase:ADIR014577"/>
<protein>
    <submittedName>
        <fullName evidence="1">Uncharacterized protein</fullName>
    </submittedName>
</protein>
<proteinExistence type="predicted"/>
<evidence type="ECO:0000313" key="1">
    <source>
        <dbReference type="EnsemblMetazoa" id="ADIR014577-PA"/>
    </source>
</evidence>
<keyword evidence="2" id="KW-1185">Reference proteome</keyword>
<dbReference type="AlphaFoldDB" id="A0A182NXK0"/>
<reference evidence="1" key="2">
    <citation type="submission" date="2020-05" db="UniProtKB">
        <authorList>
            <consortium name="EnsemblMetazoa"/>
        </authorList>
    </citation>
    <scope>IDENTIFICATION</scope>
    <source>
        <strain evidence="1">WRAIR2</strain>
    </source>
</reference>
<organism evidence="1 2">
    <name type="scientific">Anopheles dirus</name>
    <dbReference type="NCBI Taxonomy" id="7168"/>
    <lineage>
        <taxon>Eukaryota</taxon>
        <taxon>Metazoa</taxon>
        <taxon>Ecdysozoa</taxon>
        <taxon>Arthropoda</taxon>
        <taxon>Hexapoda</taxon>
        <taxon>Insecta</taxon>
        <taxon>Pterygota</taxon>
        <taxon>Neoptera</taxon>
        <taxon>Endopterygota</taxon>
        <taxon>Diptera</taxon>
        <taxon>Nematocera</taxon>
        <taxon>Culicoidea</taxon>
        <taxon>Culicidae</taxon>
        <taxon>Anophelinae</taxon>
        <taxon>Anopheles</taxon>
    </lineage>
</organism>
<sequence>MKNDLSDTLSLQSINSVGTMWVMGPPESASA</sequence>
<reference evidence="2" key="1">
    <citation type="submission" date="2013-03" db="EMBL/GenBank/DDBJ databases">
        <title>The Genome Sequence of Anopheles dirus WRAIR2.</title>
        <authorList>
            <consortium name="The Broad Institute Genomics Platform"/>
            <person name="Neafsey D.E."/>
            <person name="Walton C."/>
            <person name="Walker B."/>
            <person name="Young S.K."/>
            <person name="Zeng Q."/>
            <person name="Gargeya S."/>
            <person name="Fitzgerald M."/>
            <person name="Haas B."/>
            <person name="Abouelleil A."/>
            <person name="Allen A.W."/>
            <person name="Alvarado L."/>
            <person name="Arachchi H.M."/>
            <person name="Berlin A.M."/>
            <person name="Chapman S.B."/>
            <person name="Gainer-Dewar J."/>
            <person name="Goldberg J."/>
            <person name="Griggs A."/>
            <person name="Gujja S."/>
            <person name="Hansen M."/>
            <person name="Howarth C."/>
            <person name="Imamovic A."/>
            <person name="Ireland A."/>
            <person name="Larimer J."/>
            <person name="McCowan C."/>
            <person name="Murphy C."/>
            <person name="Pearson M."/>
            <person name="Poon T.W."/>
            <person name="Priest M."/>
            <person name="Roberts A."/>
            <person name="Saif S."/>
            <person name="Shea T."/>
            <person name="Sisk P."/>
            <person name="Sykes S."/>
            <person name="Wortman J."/>
            <person name="Nusbaum C."/>
            <person name="Birren B."/>
        </authorList>
    </citation>
    <scope>NUCLEOTIDE SEQUENCE [LARGE SCALE GENOMIC DNA]</scope>
    <source>
        <strain evidence="2">WRAIR2</strain>
    </source>
</reference>
<dbReference type="Proteomes" id="UP000075884">
    <property type="component" value="Unassembled WGS sequence"/>
</dbReference>
<name>A0A182NXK0_9DIPT</name>